<dbReference type="Pfam" id="PF05015">
    <property type="entry name" value="HigB-like_toxin"/>
    <property type="match status" value="1"/>
</dbReference>
<dbReference type="SUPFAM" id="SSF143011">
    <property type="entry name" value="RelE-like"/>
    <property type="match status" value="1"/>
</dbReference>
<dbReference type="AlphaFoldDB" id="A0A4Q7VCA5"/>
<dbReference type="Gene3D" id="3.30.2310.20">
    <property type="entry name" value="RelE-like"/>
    <property type="match status" value="1"/>
</dbReference>
<protein>
    <submittedName>
        <fullName evidence="1">Proteic killer suppression protein</fullName>
    </submittedName>
</protein>
<dbReference type="PANTHER" id="PTHR40266:SF2">
    <property type="entry name" value="TOXIN HIGB-1"/>
    <property type="match status" value="1"/>
</dbReference>
<reference evidence="1 2" key="1">
    <citation type="submission" date="2019-02" db="EMBL/GenBank/DDBJ databases">
        <title>Genomic Encyclopedia of Type Strains, Phase IV (KMG-IV): sequencing the most valuable type-strain genomes for metagenomic binning, comparative biology and taxonomic classification.</title>
        <authorList>
            <person name="Goeker M."/>
        </authorList>
    </citation>
    <scope>NUCLEOTIDE SEQUENCE [LARGE SCALE GENOMIC DNA]</scope>
    <source>
        <strain evidence="1 2">DSM 23814</strain>
    </source>
</reference>
<evidence type="ECO:0000313" key="2">
    <source>
        <dbReference type="Proteomes" id="UP000293398"/>
    </source>
</evidence>
<dbReference type="InterPro" id="IPR035093">
    <property type="entry name" value="RelE/ParE_toxin_dom_sf"/>
</dbReference>
<gene>
    <name evidence="1" type="ORF">EV681_2916</name>
</gene>
<name>A0A4Q7VCA5_9BURK</name>
<comment type="caution">
    <text evidence="1">The sequence shown here is derived from an EMBL/GenBank/DDBJ whole genome shotgun (WGS) entry which is preliminary data.</text>
</comment>
<evidence type="ECO:0000313" key="1">
    <source>
        <dbReference type="EMBL" id="RZT94496.1"/>
    </source>
</evidence>
<organism evidence="1 2">
    <name type="scientific">Advenella incenata</name>
    <dbReference type="NCBI Taxonomy" id="267800"/>
    <lineage>
        <taxon>Bacteria</taxon>
        <taxon>Pseudomonadati</taxon>
        <taxon>Pseudomonadota</taxon>
        <taxon>Betaproteobacteria</taxon>
        <taxon>Burkholderiales</taxon>
        <taxon>Alcaligenaceae</taxon>
    </lineage>
</organism>
<keyword evidence="2" id="KW-1185">Reference proteome</keyword>
<dbReference type="Proteomes" id="UP000293398">
    <property type="component" value="Unassembled WGS sequence"/>
</dbReference>
<sequence>MSRFFAHLMAVLGNYELILSTILILSVCVTNALRYYMIKSFACQDTETMYNGIRVARFVNIEKVAMRKLAMLERAANIADLRAPPNNRLERLKGNRQGQYSIRINDQWRICFVWTGHDAERVEIVNYH</sequence>
<dbReference type="InterPro" id="IPR007711">
    <property type="entry name" value="HigB-1"/>
</dbReference>
<dbReference type="PANTHER" id="PTHR40266">
    <property type="entry name" value="TOXIN HIGB-1"/>
    <property type="match status" value="1"/>
</dbReference>
<proteinExistence type="predicted"/>
<dbReference type="EMBL" id="SHKO01000002">
    <property type="protein sequence ID" value="RZT94496.1"/>
    <property type="molecule type" value="Genomic_DNA"/>
</dbReference>
<accession>A0A4Q7VCA5</accession>